<name>A0A0B1T0B8_OESDE</name>
<accession>A0A0B1T0B8</accession>
<reference evidence="2 3" key="1">
    <citation type="submission" date="2014-03" db="EMBL/GenBank/DDBJ databases">
        <title>Draft genome of the hookworm Oesophagostomum dentatum.</title>
        <authorList>
            <person name="Mitreva M."/>
        </authorList>
    </citation>
    <scope>NUCLEOTIDE SEQUENCE [LARGE SCALE GENOMIC DNA]</scope>
    <source>
        <strain evidence="2 3">OD-Hann</strain>
    </source>
</reference>
<feature type="domain" description="BTB" evidence="1">
    <location>
        <begin position="1"/>
        <end position="68"/>
    </location>
</feature>
<dbReference type="SMART" id="SM00225">
    <property type="entry name" value="BTB"/>
    <property type="match status" value="1"/>
</dbReference>
<sequence>MILLVENKELYVNAMYLAMLSPFFRSLRTSKNQSLYGEIPTETITDVSLEDFLELLHVVYPSERPVTVENVELLLKLGDRYNFESVLVKCENFWLLRKLMRSMSSHAWNGPANTRWLIYR</sequence>
<dbReference type="OrthoDB" id="5809990at2759"/>
<dbReference type="SUPFAM" id="SSF54695">
    <property type="entry name" value="POZ domain"/>
    <property type="match status" value="1"/>
</dbReference>
<proteinExistence type="predicted"/>
<dbReference type="Proteomes" id="UP000053660">
    <property type="component" value="Unassembled WGS sequence"/>
</dbReference>
<evidence type="ECO:0000259" key="1">
    <source>
        <dbReference type="PROSITE" id="PS50097"/>
    </source>
</evidence>
<dbReference type="CDD" id="cd18186">
    <property type="entry name" value="BTB_POZ_ZBTB_KLHL-like"/>
    <property type="match status" value="1"/>
</dbReference>
<evidence type="ECO:0000313" key="2">
    <source>
        <dbReference type="EMBL" id="KHJ90649.1"/>
    </source>
</evidence>
<dbReference type="PANTHER" id="PTHR22744:SF17">
    <property type="entry name" value="BTB DOMAIN-CONTAINING PROTEIN"/>
    <property type="match status" value="1"/>
</dbReference>
<dbReference type="Pfam" id="PF00651">
    <property type="entry name" value="BTB"/>
    <property type="match status" value="1"/>
</dbReference>
<dbReference type="PANTHER" id="PTHR22744">
    <property type="entry name" value="HELIX LOOP HELIX PROTEIN 21-RELATED"/>
    <property type="match status" value="1"/>
</dbReference>
<dbReference type="EMBL" id="KN552811">
    <property type="protein sequence ID" value="KHJ90649.1"/>
    <property type="molecule type" value="Genomic_DNA"/>
</dbReference>
<dbReference type="PROSITE" id="PS50097">
    <property type="entry name" value="BTB"/>
    <property type="match status" value="1"/>
</dbReference>
<organism evidence="2 3">
    <name type="scientific">Oesophagostomum dentatum</name>
    <name type="common">Nodular worm</name>
    <dbReference type="NCBI Taxonomy" id="61180"/>
    <lineage>
        <taxon>Eukaryota</taxon>
        <taxon>Metazoa</taxon>
        <taxon>Ecdysozoa</taxon>
        <taxon>Nematoda</taxon>
        <taxon>Chromadorea</taxon>
        <taxon>Rhabditida</taxon>
        <taxon>Rhabditina</taxon>
        <taxon>Rhabditomorpha</taxon>
        <taxon>Strongyloidea</taxon>
        <taxon>Strongylidae</taxon>
        <taxon>Oesophagostomum</taxon>
    </lineage>
</organism>
<gene>
    <name evidence="2" type="ORF">OESDEN_09505</name>
</gene>
<keyword evidence="3" id="KW-1185">Reference proteome</keyword>
<dbReference type="AlphaFoldDB" id="A0A0B1T0B8"/>
<protein>
    <submittedName>
        <fullName evidence="2">BTB/POZ domain protein</fullName>
    </submittedName>
</protein>
<evidence type="ECO:0000313" key="3">
    <source>
        <dbReference type="Proteomes" id="UP000053660"/>
    </source>
</evidence>
<dbReference type="InterPro" id="IPR000210">
    <property type="entry name" value="BTB/POZ_dom"/>
</dbReference>
<dbReference type="InterPro" id="IPR011333">
    <property type="entry name" value="SKP1/BTB/POZ_sf"/>
</dbReference>
<dbReference type="Gene3D" id="3.30.710.10">
    <property type="entry name" value="Potassium Channel Kv1.1, Chain A"/>
    <property type="match status" value="1"/>
</dbReference>